<organism evidence="4 5">
    <name type="scientific">Qipengyuania spongiae</name>
    <dbReference type="NCBI Taxonomy" id="2909673"/>
    <lineage>
        <taxon>Bacteria</taxon>
        <taxon>Pseudomonadati</taxon>
        <taxon>Pseudomonadota</taxon>
        <taxon>Alphaproteobacteria</taxon>
        <taxon>Sphingomonadales</taxon>
        <taxon>Erythrobacteraceae</taxon>
        <taxon>Qipengyuania</taxon>
    </lineage>
</organism>
<dbReference type="Proteomes" id="UP001065265">
    <property type="component" value="Chromosome"/>
</dbReference>
<evidence type="ECO:0008006" key="6">
    <source>
        <dbReference type="Google" id="ProtNLM"/>
    </source>
</evidence>
<reference evidence="4" key="1">
    <citation type="submission" date="2022-02" db="EMBL/GenBank/DDBJ databases">
        <title>Qipengyuania spongiae sp. nov., isolated from marine sponge.</title>
        <authorList>
            <person name="Li Z."/>
            <person name="Zhang M."/>
        </authorList>
    </citation>
    <scope>NUCLEOTIDE SEQUENCE</scope>
    <source>
        <strain evidence="4">PHS-Z21</strain>
    </source>
</reference>
<keyword evidence="5" id="KW-1185">Reference proteome</keyword>
<evidence type="ECO:0000256" key="1">
    <source>
        <dbReference type="SAM" id="Coils"/>
    </source>
</evidence>
<evidence type="ECO:0000256" key="3">
    <source>
        <dbReference type="SAM" id="Phobius"/>
    </source>
</evidence>
<evidence type="ECO:0000313" key="4">
    <source>
        <dbReference type="EMBL" id="UVI39747.1"/>
    </source>
</evidence>
<feature type="compositionally biased region" description="Polar residues" evidence="2">
    <location>
        <begin position="202"/>
        <end position="218"/>
    </location>
</feature>
<keyword evidence="3" id="KW-0812">Transmembrane</keyword>
<gene>
    <name evidence="4" type="ORF">L1F33_01930</name>
</gene>
<evidence type="ECO:0000313" key="5">
    <source>
        <dbReference type="Proteomes" id="UP001065265"/>
    </source>
</evidence>
<proteinExistence type="predicted"/>
<feature type="region of interest" description="Disordered" evidence="2">
    <location>
        <begin position="187"/>
        <end position="218"/>
    </location>
</feature>
<keyword evidence="1" id="KW-0175">Coiled coil</keyword>
<keyword evidence="3" id="KW-0472">Membrane</keyword>
<keyword evidence="3" id="KW-1133">Transmembrane helix</keyword>
<feature type="coiled-coil region" evidence="1">
    <location>
        <begin position="144"/>
        <end position="175"/>
    </location>
</feature>
<evidence type="ECO:0000256" key="2">
    <source>
        <dbReference type="SAM" id="MobiDB-lite"/>
    </source>
</evidence>
<dbReference type="EMBL" id="CP092471">
    <property type="protein sequence ID" value="UVI39747.1"/>
    <property type="molecule type" value="Genomic_DNA"/>
</dbReference>
<feature type="transmembrane region" description="Helical" evidence="3">
    <location>
        <begin position="6"/>
        <end position="26"/>
    </location>
</feature>
<name>A0ABY5SYY9_9SPHN</name>
<accession>A0ABY5SYY9</accession>
<protein>
    <recommendedName>
        <fullName evidence="6">Secreted protein</fullName>
    </recommendedName>
</protein>
<dbReference type="RefSeq" id="WP_265559396.1">
    <property type="nucleotide sequence ID" value="NZ_CP092471.1"/>
</dbReference>
<sequence>MQGDNTTFIVIVAAIVVLALLAVWLVTRRKRTAHLRDTFGEEYDRTVKEHGRSDAERNLEEREKRVSDFQIRPLTIAERDRFAGQWKEVKALFVDSPQEAMLRGDRLLADMMQTRGFPMSDFDRRYEDLTVNHGKVAHHYREGHEIAERRAEATTEEMRRALKNYEQLFDELVSDAGAEPAALIHDEKRDGQPGDTGVWHSDQVSTTQTTLGQPIQRG</sequence>